<dbReference type="InterPro" id="IPR036051">
    <property type="entry name" value="KRAB_dom_sf"/>
</dbReference>
<protein>
    <submittedName>
        <fullName evidence="4">Zinc finger protein 343-like</fullName>
    </submittedName>
</protein>
<name>A0A9B0X1B1_CHRAS</name>
<dbReference type="Gene3D" id="6.10.140.140">
    <property type="match status" value="1"/>
</dbReference>
<reference evidence="4" key="1">
    <citation type="submission" date="2025-08" db="UniProtKB">
        <authorList>
            <consortium name="RefSeq"/>
        </authorList>
    </citation>
    <scope>IDENTIFICATION</scope>
    <source>
        <tissue evidence="4">Spleen</tissue>
    </source>
</reference>
<feature type="region of interest" description="Disordered" evidence="1">
    <location>
        <begin position="24"/>
        <end position="58"/>
    </location>
</feature>
<dbReference type="Pfam" id="PF01352">
    <property type="entry name" value="KRAB"/>
    <property type="match status" value="1"/>
</dbReference>
<dbReference type="OrthoDB" id="9892686at2759"/>
<dbReference type="InterPro" id="IPR001909">
    <property type="entry name" value="KRAB"/>
</dbReference>
<dbReference type="PANTHER" id="PTHR23232:SF142">
    <property type="entry name" value="GASTRULA ZINC FINGER PROTEIN XLCGF57.1-LIKE-RELATED"/>
    <property type="match status" value="1"/>
</dbReference>
<dbReference type="GeneID" id="102820091"/>
<dbReference type="InterPro" id="IPR050169">
    <property type="entry name" value="Krueppel_C2H2_ZnF"/>
</dbReference>
<dbReference type="Proteomes" id="UP000504623">
    <property type="component" value="Unplaced"/>
</dbReference>
<accession>A0A9B0X1B1</accession>
<evidence type="ECO:0000256" key="1">
    <source>
        <dbReference type="SAM" id="MobiDB-lite"/>
    </source>
</evidence>
<keyword evidence="3" id="KW-1185">Reference proteome</keyword>
<dbReference type="RefSeq" id="XP_006874922.1">
    <property type="nucleotide sequence ID" value="XM_006874860.1"/>
</dbReference>
<evidence type="ECO:0000259" key="2">
    <source>
        <dbReference type="PROSITE" id="PS50805"/>
    </source>
</evidence>
<dbReference type="PANTHER" id="PTHR23232">
    <property type="entry name" value="KRAB DOMAIN C2H2 ZINC FINGER"/>
    <property type="match status" value="1"/>
</dbReference>
<dbReference type="SUPFAM" id="SSF109640">
    <property type="entry name" value="KRAB domain (Kruppel-associated box)"/>
    <property type="match status" value="1"/>
</dbReference>
<dbReference type="AlphaFoldDB" id="A0A9B0X1B1"/>
<dbReference type="SMART" id="SM00349">
    <property type="entry name" value="KRAB"/>
    <property type="match status" value="1"/>
</dbReference>
<gene>
    <name evidence="4" type="primary">LOC102820091</name>
</gene>
<dbReference type="GO" id="GO:0006355">
    <property type="term" value="P:regulation of DNA-templated transcription"/>
    <property type="evidence" value="ECO:0007669"/>
    <property type="project" value="InterPro"/>
</dbReference>
<feature type="domain" description="KRAB" evidence="2">
    <location>
        <begin position="61"/>
        <end position="112"/>
    </location>
</feature>
<evidence type="ECO:0000313" key="4">
    <source>
        <dbReference type="RefSeq" id="XP_006874922.1"/>
    </source>
</evidence>
<sequence length="112" mass="12988">MLPSPSARGEQAWEKILPSVNSEDMEIMQEWTQDHKSKGLSPEDTDRSQEEERKSPILEPVTFEDVTVVFTEEEWNMLNSEQKSLYREVMLETYRNLLSLGEGVLSFPPLIQ</sequence>
<organism evidence="3 4">
    <name type="scientific">Chrysochloris asiatica</name>
    <name type="common">Cape golden mole</name>
    <dbReference type="NCBI Taxonomy" id="185453"/>
    <lineage>
        <taxon>Eukaryota</taxon>
        <taxon>Metazoa</taxon>
        <taxon>Chordata</taxon>
        <taxon>Craniata</taxon>
        <taxon>Vertebrata</taxon>
        <taxon>Euteleostomi</taxon>
        <taxon>Mammalia</taxon>
        <taxon>Eutheria</taxon>
        <taxon>Afrotheria</taxon>
        <taxon>Chrysochloridae</taxon>
        <taxon>Chrysochlorinae</taxon>
        <taxon>Chrysochloris</taxon>
    </lineage>
</organism>
<feature type="compositionally biased region" description="Basic and acidic residues" evidence="1">
    <location>
        <begin position="44"/>
        <end position="56"/>
    </location>
</feature>
<proteinExistence type="predicted"/>
<evidence type="ECO:0000313" key="3">
    <source>
        <dbReference type="Proteomes" id="UP000504623"/>
    </source>
</evidence>
<dbReference type="PROSITE" id="PS50805">
    <property type="entry name" value="KRAB"/>
    <property type="match status" value="1"/>
</dbReference>
<dbReference type="CDD" id="cd07765">
    <property type="entry name" value="KRAB_A-box"/>
    <property type="match status" value="1"/>
</dbReference>